<dbReference type="RefSeq" id="WP_425344726.1">
    <property type="nucleotide sequence ID" value="NZ_JBGUBD010000003.1"/>
</dbReference>
<dbReference type="PANTHER" id="PTHR34582:SF6">
    <property type="entry name" value="UPF0702 TRANSMEMBRANE PROTEIN YCAP"/>
    <property type="match status" value="1"/>
</dbReference>
<evidence type="ECO:0000256" key="6">
    <source>
        <dbReference type="ARBA" id="ARBA00023136"/>
    </source>
</evidence>
<evidence type="ECO:0000256" key="1">
    <source>
        <dbReference type="ARBA" id="ARBA00004651"/>
    </source>
</evidence>
<accession>A0ABV4U2P9</accession>
<dbReference type="Gene3D" id="3.30.240.20">
    <property type="entry name" value="bsu07140 like domains"/>
    <property type="match status" value="1"/>
</dbReference>
<dbReference type="Proteomes" id="UP001575105">
    <property type="component" value="Unassembled WGS sequence"/>
</dbReference>
<dbReference type="InterPro" id="IPR023090">
    <property type="entry name" value="UPF0702_alpha/beta_dom_sf"/>
</dbReference>
<comment type="subcellular location">
    <subcellularLocation>
        <location evidence="1">Cell membrane</location>
        <topology evidence="1">Multi-pass membrane protein</topology>
    </subcellularLocation>
</comment>
<feature type="transmembrane region" description="Helical" evidence="7">
    <location>
        <begin position="20"/>
        <end position="39"/>
    </location>
</feature>
<evidence type="ECO:0000313" key="9">
    <source>
        <dbReference type="EMBL" id="MFA9477801.1"/>
    </source>
</evidence>
<feature type="domain" description="YetF C-terminal" evidence="8">
    <location>
        <begin position="100"/>
        <end position="168"/>
    </location>
</feature>
<keyword evidence="3" id="KW-1003">Cell membrane</keyword>
<feature type="transmembrane region" description="Helical" evidence="7">
    <location>
        <begin position="51"/>
        <end position="70"/>
    </location>
</feature>
<dbReference type="Pfam" id="PF04239">
    <property type="entry name" value="DUF421"/>
    <property type="match status" value="1"/>
</dbReference>
<evidence type="ECO:0000256" key="2">
    <source>
        <dbReference type="ARBA" id="ARBA00006448"/>
    </source>
</evidence>
<evidence type="ECO:0000313" key="10">
    <source>
        <dbReference type="Proteomes" id="UP001575105"/>
    </source>
</evidence>
<comment type="caution">
    <text evidence="9">The sequence shown here is derived from an EMBL/GenBank/DDBJ whole genome shotgun (WGS) entry which is preliminary data.</text>
</comment>
<proteinExistence type="inferred from homology"/>
<feature type="transmembrane region" description="Helical" evidence="7">
    <location>
        <begin position="76"/>
        <end position="98"/>
    </location>
</feature>
<dbReference type="PANTHER" id="PTHR34582">
    <property type="entry name" value="UPF0702 TRANSMEMBRANE PROTEIN YCAP"/>
    <property type="match status" value="1"/>
</dbReference>
<dbReference type="EMBL" id="JBGUBD010000003">
    <property type="protein sequence ID" value="MFA9477801.1"/>
    <property type="molecule type" value="Genomic_DNA"/>
</dbReference>
<evidence type="ECO:0000256" key="7">
    <source>
        <dbReference type="SAM" id="Phobius"/>
    </source>
</evidence>
<dbReference type="InterPro" id="IPR007353">
    <property type="entry name" value="DUF421"/>
</dbReference>
<evidence type="ECO:0000259" key="8">
    <source>
        <dbReference type="Pfam" id="PF04239"/>
    </source>
</evidence>
<organism evidence="9 10">
    <name type="scientific">Natronomicrosphaera hydrolytica</name>
    <dbReference type="NCBI Taxonomy" id="3242702"/>
    <lineage>
        <taxon>Bacteria</taxon>
        <taxon>Pseudomonadati</taxon>
        <taxon>Planctomycetota</taxon>
        <taxon>Phycisphaerae</taxon>
        <taxon>Phycisphaerales</taxon>
        <taxon>Phycisphaeraceae</taxon>
        <taxon>Natronomicrosphaera</taxon>
    </lineage>
</organism>
<keyword evidence="4 7" id="KW-0812">Transmembrane</keyword>
<evidence type="ECO:0000256" key="4">
    <source>
        <dbReference type="ARBA" id="ARBA00022692"/>
    </source>
</evidence>
<name>A0ABV4U2P9_9BACT</name>
<gene>
    <name evidence="9" type="ORF">ACERK3_05775</name>
</gene>
<keyword evidence="10" id="KW-1185">Reference proteome</keyword>
<reference evidence="9 10" key="1">
    <citation type="submission" date="2024-08" db="EMBL/GenBank/DDBJ databases">
        <title>Whole-genome sequencing of halo(alkali)philic microorganisms from hypersaline lakes.</title>
        <authorList>
            <person name="Sorokin D.Y."/>
            <person name="Merkel A.Y."/>
            <person name="Messina E."/>
            <person name="Yakimov M."/>
        </authorList>
    </citation>
    <scope>NUCLEOTIDE SEQUENCE [LARGE SCALE GENOMIC DNA]</scope>
    <source>
        <strain evidence="9 10">AB-hyl4</strain>
    </source>
</reference>
<keyword evidence="5 7" id="KW-1133">Transmembrane helix</keyword>
<sequence length="180" mass="19431">MTDHNLLMTAGSWVFVDWGNVIRVVAIGVPAYAALILLLRVSGNRTLSKMNAFDLVITVAFGSTLASLLLSPTATLAQGVTAFSFLIAAQFVITWLSCRWQPLQRLIKASPTMLYTQGEFREVAMQRERVTRVEIEAAARQAGHAHLDTVGAVILETDGSISVLPTSNRADGDSLTSGLK</sequence>
<protein>
    <submittedName>
        <fullName evidence="9">DUF421 domain-containing protein</fullName>
    </submittedName>
</protein>
<evidence type="ECO:0000256" key="5">
    <source>
        <dbReference type="ARBA" id="ARBA00022989"/>
    </source>
</evidence>
<comment type="similarity">
    <text evidence="2">Belongs to the UPF0702 family.</text>
</comment>
<evidence type="ECO:0000256" key="3">
    <source>
        <dbReference type="ARBA" id="ARBA00022475"/>
    </source>
</evidence>
<keyword evidence="6 7" id="KW-0472">Membrane</keyword>